<evidence type="ECO:0000256" key="6">
    <source>
        <dbReference type="SAM" id="Phobius"/>
    </source>
</evidence>
<name>A0A7R9PBF2_TIMCA</name>
<feature type="transmembrane region" description="Helical" evidence="6">
    <location>
        <begin position="20"/>
        <end position="38"/>
    </location>
</feature>
<dbReference type="InterPro" id="IPR008590">
    <property type="entry name" value="TMEM_230/134"/>
</dbReference>
<dbReference type="GO" id="GO:0016020">
    <property type="term" value="C:membrane"/>
    <property type="evidence" value="ECO:0007669"/>
    <property type="project" value="UniProtKB-SubCell"/>
</dbReference>
<evidence type="ECO:0000256" key="5">
    <source>
        <dbReference type="ARBA" id="ARBA00023136"/>
    </source>
</evidence>
<evidence type="ECO:0000256" key="2">
    <source>
        <dbReference type="ARBA" id="ARBA00007743"/>
    </source>
</evidence>
<protein>
    <submittedName>
        <fullName evidence="7">(California timema) hypothetical protein</fullName>
    </submittedName>
</protein>
<keyword evidence="3 6" id="KW-0812">Transmembrane</keyword>
<evidence type="ECO:0000313" key="7">
    <source>
        <dbReference type="EMBL" id="CAD7577035.1"/>
    </source>
</evidence>
<keyword evidence="4 6" id="KW-1133">Transmembrane helix</keyword>
<reference evidence="7" key="1">
    <citation type="submission" date="2020-11" db="EMBL/GenBank/DDBJ databases">
        <authorList>
            <person name="Tran Van P."/>
        </authorList>
    </citation>
    <scope>NUCLEOTIDE SEQUENCE</scope>
</reference>
<dbReference type="EMBL" id="OE185008">
    <property type="protein sequence ID" value="CAD7577035.1"/>
    <property type="molecule type" value="Genomic_DNA"/>
</dbReference>
<comment type="similarity">
    <text evidence="2">Belongs to the TMEM134/TMEM230 family.</text>
</comment>
<keyword evidence="5 6" id="KW-0472">Membrane</keyword>
<evidence type="ECO:0000256" key="3">
    <source>
        <dbReference type="ARBA" id="ARBA00022692"/>
    </source>
</evidence>
<gene>
    <name evidence="7" type="ORF">TCMB3V08_LOCUS9591</name>
</gene>
<dbReference type="Pfam" id="PF05915">
    <property type="entry name" value="TMEM_230_134"/>
    <property type="match status" value="1"/>
</dbReference>
<accession>A0A7R9PBF2</accession>
<sequence>MYDPSQSCWRHPKVQENWKMVLAAVVLLLVGIELQLCFPEVAGGIDQHTTSHHEIVLYNKAVFIVVVPQLDWMKRLSGQFVAARYNKAVFIVVVPQLDWMKRLSGQFVAAR</sequence>
<evidence type="ECO:0000256" key="1">
    <source>
        <dbReference type="ARBA" id="ARBA00004141"/>
    </source>
</evidence>
<organism evidence="7">
    <name type="scientific">Timema californicum</name>
    <name type="common">California timema</name>
    <name type="synonym">Walking stick</name>
    <dbReference type="NCBI Taxonomy" id="61474"/>
    <lineage>
        <taxon>Eukaryota</taxon>
        <taxon>Metazoa</taxon>
        <taxon>Ecdysozoa</taxon>
        <taxon>Arthropoda</taxon>
        <taxon>Hexapoda</taxon>
        <taxon>Insecta</taxon>
        <taxon>Pterygota</taxon>
        <taxon>Neoptera</taxon>
        <taxon>Polyneoptera</taxon>
        <taxon>Phasmatodea</taxon>
        <taxon>Timematodea</taxon>
        <taxon>Timematoidea</taxon>
        <taxon>Timematidae</taxon>
        <taxon>Timema</taxon>
    </lineage>
</organism>
<proteinExistence type="inferred from homology"/>
<comment type="subcellular location">
    <subcellularLocation>
        <location evidence="1">Membrane</location>
        <topology evidence="1">Multi-pass membrane protein</topology>
    </subcellularLocation>
</comment>
<dbReference type="AlphaFoldDB" id="A0A7R9PBF2"/>
<evidence type="ECO:0000256" key="4">
    <source>
        <dbReference type="ARBA" id="ARBA00022989"/>
    </source>
</evidence>